<feature type="compositionally biased region" description="Polar residues" evidence="6">
    <location>
        <begin position="27"/>
        <end position="46"/>
    </location>
</feature>
<feature type="compositionally biased region" description="Low complexity" evidence="6">
    <location>
        <begin position="9"/>
        <end position="19"/>
    </location>
</feature>
<dbReference type="OrthoDB" id="4062651at2759"/>
<keyword evidence="2" id="KW-0808">Transferase</keyword>
<dbReference type="PROSITE" id="PS50011">
    <property type="entry name" value="PROTEIN_KINASE_DOM"/>
    <property type="match status" value="1"/>
</dbReference>
<dbReference type="GO" id="GO:0004674">
    <property type="term" value="F:protein serine/threonine kinase activity"/>
    <property type="evidence" value="ECO:0007669"/>
    <property type="project" value="UniProtKB-EC"/>
</dbReference>
<evidence type="ECO:0000313" key="9">
    <source>
        <dbReference type="Proteomes" id="UP000297299"/>
    </source>
</evidence>
<keyword evidence="3" id="KW-0547">Nucleotide-binding</keyword>
<dbReference type="PANTHER" id="PTHR43671:SF13">
    <property type="entry name" value="SERINE_THREONINE-PROTEIN KINASE NEK2"/>
    <property type="match status" value="1"/>
</dbReference>
<evidence type="ECO:0000313" key="8">
    <source>
        <dbReference type="EMBL" id="TEY56414.1"/>
    </source>
</evidence>
<reference evidence="8 9" key="1">
    <citation type="submission" date="2017-11" db="EMBL/GenBank/DDBJ databases">
        <title>Comparative genomics of Botrytis spp.</title>
        <authorList>
            <person name="Valero-Jimenez C.A."/>
            <person name="Tapia P."/>
            <person name="Veloso J."/>
            <person name="Silva-Moreno E."/>
            <person name="Staats M."/>
            <person name="Valdes J.H."/>
            <person name="Van Kan J.A.L."/>
        </authorList>
    </citation>
    <scope>NUCLEOTIDE SEQUENCE [LARGE SCALE GENOMIC DNA]</scope>
    <source>
        <strain evidence="8 9">MUCL2830</strain>
    </source>
</reference>
<evidence type="ECO:0000256" key="5">
    <source>
        <dbReference type="ARBA" id="ARBA00022840"/>
    </source>
</evidence>
<dbReference type="Gene3D" id="1.10.510.10">
    <property type="entry name" value="Transferase(Phosphotransferase) domain 1"/>
    <property type="match status" value="1"/>
</dbReference>
<dbReference type="InterPro" id="IPR000719">
    <property type="entry name" value="Prot_kinase_dom"/>
</dbReference>
<name>A0A4Y8D0K8_9HELO</name>
<dbReference type="EMBL" id="PHWZ01000226">
    <property type="protein sequence ID" value="TEY56414.1"/>
    <property type="molecule type" value="Genomic_DNA"/>
</dbReference>
<dbReference type="InterPro" id="IPR008271">
    <property type="entry name" value="Ser/Thr_kinase_AS"/>
</dbReference>
<dbReference type="Proteomes" id="UP000297299">
    <property type="component" value="Unassembled WGS sequence"/>
</dbReference>
<sequence length="596" mass="66751">MASRRRPSARQPASSRRLPVNSHIPGLTQQPGSANIAPNTSYTPIFSTEPPRIPPPGQPSSTDWDSYTPSQREQIQAEAWCKLAETWQQWPEFEKTWEGVRHLGKGGAGSADLYRKIGSGKGTEGIPEYVVVKQADRSDKDLLSESLLLQLFVDRNAPHILKIYRGYHEGEVLPRNIGGMFDIGRENFKKRQKRRQSRIYLEFCENGDVENWMASHIENSGIILQEKDIWNIFECLARACMALERGSENLEAESERAWIPICHLDLKPANILIGDKDESHDIRIFKMGDFGLASHIPNDPQDPRWLEQVANNLTLGRGAPEQFFPQMKNRFYSTPANVFGVAAIVYFLMTKQQVRIGQDMAYIGFPSSGNDSTVALRTLVLTCGRSLLDDPTIKRSGIYSKTLIRTLLQCLAYSPHERMTAKQLLDVCTTGRFLCKDMGEKYIYEDSQPVTNYWPEKVASSIPGYQDPKKLLEYNPTHESIAEEKEREEIFLSSFWVTPPKQIAPPTSLLASTFNSTLNFSSNSGASTSHNFGKLASTSEFDTSNSFGFGNSSGINSIPGSGFMFGQHPPPEPQLGSSNIFDSENISGANKFQFVQ</sequence>
<accession>A0A4Y8D0K8</accession>
<keyword evidence="5" id="KW-0067">ATP-binding</keyword>
<organism evidence="8 9">
    <name type="scientific">Botryotinia calthae</name>
    <dbReference type="NCBI Taxonomy" id="38488"/>
    <lineage>
        <taxon>Eukaryota</taxon>
        <taxon>Fungi</taxon>
        <taxon>Dikarya</taxon>
        <taxon>Ascomycota</taxon>
        <taxon>Pezizomycotina</taxon>
        <taxon>Leotiomycetes</taxon>
        <taxon>Helotiales</taxon>
        <taxon>Sclerotiniaceae</taxon>
        <taxon>Botryotinia</taxon>
    </lineage>
</organism>
<dbReference type="SUPFAM" id="SSF56112">
    <property type="entry name" value="Protein kinase-like (PK-like)"/>
    <property type="match status" value="1"/>
</dbReference>
<gene>
    <name evidence="8" type="ORF">BOTCAL_0226g00120</name>
</gene>
<evidence type="ECO:0000256" key="1">
    <source>
        <dbReference type="ARBA" id="ARBA00012513"/>
    </source>
</evidence>
<dbReference type="PANTHER" id="PTHR43671">
    <property type="entry name" value="SERINE/THREONINE-PROTEIN KINASE NEK"/>
    <property type="match status" value="1"/>
</dbReference>
<evidence type="ECO:0000256" key="3">
    <source>
        <dbReference type="ARBA" id="ARBA00022741"/>
    </source>
</evidence>
<dbReference type="InterPro" id="IPR011009">
    <property type="entry name" value="Kinase-like_dom_sf"/>
</dbReference>
<evidence type="ECO:0000259" key="7">
    <source>
        <dbReference type="PROSITE" id="PS50011"/>
    </source>
</evidence>
<evidence type="ECO:0000256" key="2">
    <source>
        <dbReference type="ARBA" id="ARBA00022679"/>
    </source>
</evidence>
<keyword evidence="9" id="KW-1185">Reference proteome</keyword>
<evidence type="ECO:0000256" key="4">
    <source>
        <dbReference type="ARBA" id="ARBA00022777"/>
    </source>
</evidence>
<feature type="domain" description="Protein kinase" evidence="7">
    <location>
        <begin position="97"/>
        <end position="434"/>
    </location>
</feature>
<dbReference type="GO" id="GO:0005524">
    <property type="term" value="F:ATP binding"/>
    <property type="evidence" value="ECO:0007669"/>
    <property type="project" value="UniProtKB-KW"/>
</dbReference>
<keyword evidence="4" id="KW-0418">Kinase</keyword>
<dbReference type="Pfam" id="PF00069">
    <property type="entry name" value="Pkinase"/>
    <property type="match status" value="1"/>
</dbReference>
<dbReference type="EC" id="2.7.11.1" evidence="1"/>
<proteinExistence type="predicted"/>
<dbReference type="AlphaFoldDB" id="A0A4Y8D0K8"/>
<dbReference type="SMART" id="SM00220">
    <property type="entry name" value="S_TKc"/>
    <property type="match status" value="1"/>
</dbReference>
<feature type="region of interest" description="Disordered" evidence="6">
    <location>
        <begin position="560"/>
        <end position="582"/>
    </location>
</feature>
<dbReference type="STRING" id="38488.A0A4Y8D0K8"/>
<dbReference type="InterPro" id="IPR050660">
    <property type="entry name" value="NEK_Ser/Thr_kinase"/>
</dbReference>
<evidence type="ECO:0000256" key="6">
    <source>
        <dbReference type="SAM" id="MobiDB-lite"/>
    </source>
</evidence>
<feature type="region of interest" description="Disordered" evidence="6">
    <location>
        <begin position="1"/>
        <end position="67"/>
    </location>
</feature>
<protein>
    <recommendedName>
        <fullName evidence="1">non-specific serine/threonine protein kinase</fullName>
        <ecNumber evidence="1">2.7.11.1</ecNumber>
    </recommendedName>
</protein>
<dbReference type="PROSITE" id="PS00108">
    <property type="entry name" value="PROTEIN_KINASE_ST"/>
    <property type="match status" value="1"/>
</dbReference>
<comment type="caution">
    <text evidence="8">The sequence shown here is derived from an EMBL/GenBank/DDBJ whole genome shotgun (WGS) entry which is preliminary data.</text>
</comment>